<accession>A0A419SM47</accession>
<evidence type="ECO:0000313" key="1">
    <source>
        <dbReference type="EMBL" id="RKD25139.1"/>
    </source>
</evidence>
<protein>
    <submittedName>
        <fullName evidence="1">Uncharacterized protein</fullName>
    </submittedName>
</protein>
<proteinExistence type="predicted"/>
<gene>
    <name evidence="1" type="ORF">BEP19_04805</name>
</gene>
<name>A0A419SM47_9BACL</name>
<evidence type="ECO:0000313" key="2">
    <source>
        <dbReference type="Proteomes" id="UP000284219"/>
    </source>
</evidence>
<dbReference type="EMBL" id="MCHY01000007">
    <property type="protein sequence ID" value="RKD25139.1"/>
    <property type="molecule type" value="Genomic_DNA"/>
</dbReference>
<keyword evidence="2" id="KW-1185">Reference proteome</keyword>
<dbReference type="AlphaFoldDB" id="A0A419SM47"/>
<dbReference type="RefSeq" id="WP_120188964.1">
    <property type="nucleotide sequence ID" value="NZ_MCHY01000007.1"/>
</dbReference>
<organism evidence="1 2">
    <name type="scientific">Ammoniphilus oxalaticus</name>
    <dbReference type="NCBI Taxonomy" id="66863"/>
    <lineage>
        <taxon>Bacteria</taxon>
        <taxon>Bacillati</taxon>
        <taxon>Bacillota</taxon>
        <taxon>Bacilli</taxon>
        <taxon>Bacillales</taxon>
        <taxon>Paenibacillaceae</taxon>
        <taxon>Aneurinibacillus group</taxon>
        <taxon>Ammoniphilus</taxon>
    </lineage>
</organism>
<comment type="caution">
    <text evidence="1">The sequence shown here is derived from an EMBL/GenBank/DDBJ whole genome shotgun (WGS) entry which is preliminary data.</text>
</comment>
<dbReference type="OrthoDB" id="2453979at2"/>
<dbReference type="Proteomes" id="UP000284219">
    <property type="component" value="Unassembled WGS sequence"/>
</dbReference>
<reference evidence="1 2" key="1">
    <citation type="submission" date="2016-08" db="EMBL/GenBank/DDBJ databases">
        <title>Novel Firmicute Genomes.</title>
        <authorList>
            <person name="Poppleton D.I."/>
            <person name="Gribaldo S."/>
        </authorList>
    </citation>
    <scope>NUCLEOTIDE SEQUENCE [LARGE SCALE GENOMIC DNA]</scope>
    <source>
        <strain evidence="1 2">RAOx-1</strain>
    </source>
</reference>
<sequence>MKSAKDLIDRAIDNLPVEGLPYVGSFFQFIKNKQFEKRLNLIEPRIKDILNLISIEDYEYFCEKIGCMTLQKIFMDEEDDKAEYYILGFENCVKEEIKDEDKVITLFDIISELRMIDIKRLTFLYDYSKGKKRSFEITEDMTHYIRYVDEKLERLGLIKKEIIECIEMDTDLDKVVVMSITQDVLKFMGHV</sequence>